<reference evidence="4" key="1">
    <citation type="submission" date="2016-04" db="EMBL/GenBank/DDBJ databases">
        <title>Comparative genomics of biotechnologically important yeasts.</title>
        <authorList>
            <consortium name="DOE Joint Genome Institute"/>
            <person name="Riley R."/>
            <person name="Haridas S."/>
            <person name="Wolfe K.H."/>
            <person name="Lopes M.R."/>
            <person name="Hittinger C.T."/>
            <person name="Goker M."/>
            <person name="Salamov A."/>
            <person name="Wisecaver J."/>
            <person name="Long T.M."/>
            <person name="Aerts A.L."/>
            <person name="Barry K."/>
            <person name="Choi C."/>
            <person name="Clum A."/>
            <person name="Coughlan A.Y."/>
            <person name="Deshpande S."/>
            <person name="Douglass A.P."/>
            <person name="Hanson S.J."/>
            <person name="Klenk H.-P."/>
            <person name="Labutti K."/>
            <person name="Lapidus A."/>
            <person name="Lindquist E."/>
            <person name="Lipzen A."/>
            <person name="Meier-Kolthoff J.P."/>
            <person name="Ohm R.A."/>
            <person name="Otillar R.P."/>
            <person name="Pangilinan J."/>
            <person name="Peng Y."/>
            <person name="Rokas A."/>
            <person name="Rosa C.A."/>
            <person name="Scheuner C."/>
            <person name="Sibirny A.A."/>
            <person name="Slot J.C."/>
            <person name="Stielow J.B."/>
            <person name="Sun H."/>
            <person name="Kurtzman C.P."/>
            <person name="Blackwell M."/>
            <person name="Grigoriev I.V."/>
            <person name="Jeffries T.W."/>
        </authorList>
    </citation>
    <scope>NUCLEOTIDE SEQUENCE [LARGE SCALE GENOMIC DNA]</scope>
    <source>
        <strain evidence="4">NRRL YB-2248</strain>
    </source>
</reference>
<dbReference type="PANTHER" id="PTHR21708">
    <property type="entry name" value="PROBABLE 2-DEHYDROPANTOATE 2-REDUCTASE"/>
    <property type="match status" value="1"/>
</dbReference>
<evidence type="ECO:0000313" key="4">
    <source>
        <dbReference type="Proteomes" id="UP000094801"/>
    </source>
</evidence>
<dbReference type="Pfam" id="PF08546">
    <property type="entry name" value="ApbA_C"/>
    <property type="match status" value="1"/>
</dbReference>
<dbReference type="Gene3D" id="3.40.50.720">
    <property type="entry name" value="NAD(P)-binding Rossmann-like Domain"/>
    <property type="match status" value="1"/>
</dbReference>
<gene>
    <name evidence="3" type="ORF">CANARDRAFT_21821</name>
</gene>
<dbReference type="AlphaFoldDB" id="A0A1E4T507"/>
<sequence>MTSIPKVLIIGTGALGLVAAYTLEYNKTAEVTIVVRSGYEKAVAEGYTINSVQFGQGIMNWRPSHIAKDVYAATADNQSYDYIFVSLKNLPDSPKTCEEIIEPAVLKNPNSSIILCQNGIDIEKPMIENFPGHIILSAVSLIGCTNVDCVVSQLTPDNVQVGLFENPTIKDKEVGLAKVSQWIDMYHIEGKNICKMDNDVRLTRWQKIVYNSAINTTTALVDLDFTRCAMTGFKETVCRPIMKEIYQIAKSDGYIIPAHLEQVMLDISDGLFYTPSMLVDIRLGRMIELEIILGNPLRIAQKNGIEVPNISMMYNLLKMVQFRTMEKLGYVTVDEEYEKSAGGRTYKEYGKGF</sequence>
<organism evidence="3 4">
    <name type="scientific">[Candida] arabinofermentans NRRL YB-2248</name>
    <dbReference type="NCBI Taxonomy" id="983967"/>
    <lineage>
        <taxon>Eukaryota</taxon>
        <taxon>Fungi</taxon>
        <taxon>Dikarya</taxon>
        <taxon>Ascomycota</taxon>
        <taxon>Saccharomycotina</taxon>
        <taxon>Pichiomycetes</taxon>
        <taxon>Pichiales</taxon>
        <taxon>Pichiaceae</taxon>
        <taxon>Ogataea</taxon>
        <taxon>Ogataea/Candida clade</taxon>
    </lineage>
</organism>
<dbReference type="Gene3D" id="1.10.1040.10">
    <property type="entry name" value="N-(1-d-carboxylethyl)-l-norvaline Dehydrogenase, domain 2"/>
    <property type="match status" value="1"/>
</dbReference>
<dbReference type="InterPro" id="IPR013328">
    <property type="entry name" value="6PGD_dom2"/>
</dbReference>
<dbReference type="InterPro" id="IPR013752">
    <property type="entry name" value="KPA_reductase"/>
</dbReference>
<evidence type="ECO:0008006" key="5">
    <source>
        <dbReference type="Google" id="ProtNLM"/>
    </source>
</evidence>
<evidence type="ECO:0000259" key="1">
    <source>
        <dbReference type="Pfam" id="PF02558"/>
    </source>
</evidence>
<dbReference type="Pfam" id="PF02558">
    <property type="entry name" value="ApbA"/>
    <property type="match status" value="1"/>
</dbReference>
<accession>A0A1E4T507</accession>
<dbReference type="STRING" id="983967.A0A1E4T507"/>
<dbReference type="SUPFAM" id="SSF51735">
    <property type="entry name" value="NAD(P)-binding Rossmann-fold domains"/>
    <property type="match status" value="1"/>
</dbReference>
<proteinExistence type="predicted"/>
<evidence type="ECO:0000259" key="2">
    <source>
        <dbReference type="Pfam" id="PF08546"/>
    </source>
</evidence>
<feature type="domain" description="Ketopantoate reductase N-terminal" evidence="1">
    <location>
        <begin position="7"/>
        <end position="165"/>
    </location>
</feature>
<dbReference type="InterPro" id="IPR051402">
    <property type="entry name" value="KPR-Related"/>
</dbReference>
<keyword evidence="4" id="KW-1185">Reference proteome</keyword>
<evidence type="ECO:0000313" key="3">
    <source>
        <dbReference type="EMBL" id="ODV86834.1"/>
    </source>
</evidence>
<feature type="domain" description="Ketopantoate reductase C-terminal" evidence="2">
    <location>
        <begin position="199"/>
        <end position="321"/>
    </location>
</feature>
<name>A0A1E4T507_9ASCO</name>
<dbReference type="EMBL" id="KV453849">
    <property type="protein sequence ID" value="ODV86834.1"/>
    <property type="molecule type" value="Genomic_DNA"/>
</dbReference>
<dbReference type="OrthoDB" id="3609at2759"/>
<protein>
    <recommendedName>
        <fullName evidence="5">2-dehydropantoate 2-reductase</fullName>
    </recommendedName>
</protein>
<dbReference type="GO" id="GO:0005737">
    <property type="term" value="C:cytoplasm"/>
    <property type="evidence" value="ECO:0007669"/>
    <property type="project" value="TreeGrafter"/>
</dbReference>
<dbReference type="SUPFAM" id="SSF48179">
    <property type="entry name" value="6-phosphogluconate dehydrogenase C-terminal domain-like"/>
    <property type="match status" value="1"/>
</dbReference>
<dbReference type="Proteomes" id="UP000094801">
    <property type="component" value="Unassembled WGS sequence"/>
</dbReference>
<dbReference type="FunFam" id="1.10.1040.10:FF:000017">
    <property type="entry name" value="2-dehydropantoate 2-reductase"/>
    <property type="match status" value="1"/>
</dbReference>
<dbReference type="PANTHER" id="PTHR21708:SF30">
    <property type="entry name" value="2-DEHYDROPANTOATE 2-REDUCTASE-RELATED"/>
    <property type="match status" value="1"/>
</dbReference>
<dbReference type="InterPro" id="IPR008927">
    <property type="entry name" value="6-PGluconate_DH-like_C_sf"/>
</dbReference>
<dbReference type="InterPro" id="IPR013332">
    <property type="entry name" value="KPR_N"/>
</dbReference>
<dbReference type="InterPro" id="IPR036291">
    <property type="entry name" value="NAD(P)-bd_dom_sf"/>
</dbReference>